<sequence>MADKKPASVSGRLRPESVQTLMNATAAALSKVADLPPNLEVTGALPDALLKKFEEVFESAEQQGVAKAEPANGTQPADETVDSPRRDDKADEVRLGIKRTALGERLVRRRREGREHWELGLWARWLCVLSVASKYPTKWEEKLIDLDAPTFASRVVYDPSPKEGAGAGRVHGEQELSGSSIGRLLGDVFRLTSAPRSVEAIGDLGAIEHLRHWFNALLIRDGRPLSVDDIAERRAYLGANPAKALARFEEWLIHGVCSPAFTEEDDAELTPPPSRKAGRQVPENLCQKVADDVQAGPNSAPVVNVVCGNALEERRQLVGKVVDVLTAQPTEEGKEVEKPWVFYFDLRGADGSLLAPAEVLARLAKIYAIEFDAAVLGSSDRVFRDTMMAVRRACTIHPTLIVLDGLDETSGRHVPLQNLMRGRRWDEFIRVLCQPDWHWAHQFGLERVRTARFLVTSSEPLSGIKGWGGEVHYLPDVARYRPANVVAAPWFEMAQPLTTKGTQRQALLHLVMMAFVAASPDGISYGAMYRGVGYWLDLLGRIEHKPSTEDLRSLTSKRHLANLAEQRNLQLFWSFTCDEIHGALDEPLPWVTDLRMRYEWQASASKADLPDGSDVNVKLLFKSEAQRTRFLRTIMCDWNPTNNPNGAKKPEGGWAGGVALGDQLYRMVNLAIAIESLAQATSQLRSPDSRDALKLSGVRRLVQTVYHLRAAGDIEIKADGEGEYAAYLSIPKSAGKRFRYAYAFLYRRCIEGSTDFRLTRTHGRSDLRMPLLALFLVDDVRKLEAWWPGHEPGSDYFLKALDEGIRRWEKMGETAVPLVKRIGDLDADKEPDGRELVADVVLNLAVAAVDAGDKDVAEWALRRIDAVDKPFKEASSALFAHRSALIDRDIVSDAWSSVVAWEASLGGAYAKLRFDYLDLEGETDAATSHVEHSLIRLRVPADYLTTVSGKVKKLCAGLTDADEAYKGEPYSVRELESRLDKVLKDILVAGHSDRVRLVISEMLCRYADILATKADNLARESAVRKDRLEQLLEAFAHFYIADRVRSHVSGKSGFGTAWASVSGKPSRVYTRTCLSIARCVVEIDDVDPDETKPKRKPASAERRASLYSSAEKWVQHAANRVDVYVRHLGAHRRESIHGSLLMAAVVRTWVTVAAKGVARRDAWDPQAPQLEHALSYLLDADRVLNDMGAPQTTELRVRIERVCWLIGRYNELAARLRENPRVGGRGNKKPSEPLKQQKERQLSTLGQLIALDLRGAWRLGGDSGFYKPLIRRQQMRWNKAIGVDLLTGTDLATAALTA</sequence>
<reference evidence="2 3" key="1">
    <citation type="submission" date="2021-12" db="EMBL/GenBank/DDBJ databases">
        <title>Genome seq of P8.</title>
        <authorList>
            <person name="Seo T."/>
        </authorList>
    </citation>
    <scope>NUCLEOTIDE SEQUENCE [LARGE SCALE GENOMIC DNA]</scope>
    <source>
        <strain evidence="2 3">P8</strain>
    </source>
</reference>
<evidence type="ECO:0000313" key="2">
    <source>
        <dbReference type="EMBL" id="MCE4554280.1"/>
    </source>
</evidence>
<accession>A0ABS8XY71</accession>
<dbReference type="PROSITE" id="PS00819">
    <property type="entry name" value="DPS_2"/>
    <property type="match status" value="1"/>
</dbReference>
<organism evidence="2 3">
    <name type="scientific">Pelomonas cellulosilytica</name>
    <dbReference type="NCBI Taxonomy" id="2906762"/>
    <lineage>
        <taxon>Bacteria</taxon>
        <taxon>Pseudomonadati</taxon>
        <taxon>Pseudomonadota</taxon>
        <taxon>Betaproteobacteria</taxon>
        <taxon>Burkholderiales</taxon>
        <taxon>Sphaerotilaceae</taxon>
        <taxon>Roseateles</taxon>
    </lineage>
</organism>
<name>A0ABS8XY71_9BURK</name>
<feature type="compositionally biased region" description="Basic and acidic residues" evidence="1">
    <location>
        <begin position="82"/>
        <end position="91"/>
    </location>
</feature>
<feature type="region of interest" description="Disordered" evidence="1">
    <location>
        <begin position="61"/>
        <end position="91"/>
    </location>
</feature>
<dbReference type="RefSeq" id="WP_233371185.1">
    <property type="nucleotide sequence ID" value="NZ_JAJTWU010000002.1"/>
</dbReference>
<keyword evidence="3" id="KW-1185">Reference proteome</keyword>
<proteinExistence type="predicted"/>
<evidence type="ECO:0000256" key="1">
    <source>
        <dbReference type="SAM" id="MobiDB-lite"/>
    </source>
</evidence>
<dbReference type="Proteomes" id="UP001200741">
    <property type="component" value="Unassembled WGS sequence"/>
</dbReference>
<dbReference type="InterPro" id="IPR023188">
    <property type="entry name" value="DPS_DNA-bd_CS"/>
</dbReference>
<evidence type="ECO:0000313" key="3">
    <source>
        <dbReference type="Proteomes" id="UP001200741"/>
    </source>
</evidence>
<dbReference type="EMBL" id="JAJTWU010000002">
    <property type="protein sequence ID" value="MCE4554280.1"/>
    <property type="molecule type" value="Genomic_DNA"/>
</dbReference>
<gene>
    <name evidence="2" type="ORF">LXT13_07450</name>
</gene>
<comment type="caution">
    <text evidence="2">The sequence shown here is derived from an EMBL/GenBank/DDBJ whole genome shotgun (WGS) entry which is preliminary data.</text>
</comment>
<protein>
    <submittedName>
        <fullName evidence="2">Uncharacterized protein</fullName>
    </submittedName>
</protein>